<evidence type="ECO:0000313" key="1">
    <source>
        <dbReference type="EMBL" id="GAG64813.1"/>
    </source>
</evidence>
<dbReference type="EMBL" id="BART01002606">
    <property type="protein sequence ID" value="GAG64813.1"/>
    <property type="molecule type" value="Genomic_DNA"/>
</dbReference>
<gene>
    <name evidence="1" type="ORF">S01H4_07823</name>
</gene>
<proteinExistence type="predicted"/>
<accession>X0ZWF5</accession>
<sequence>MTATLVPGPVIINASTAPWLAPTFINIRSNGKADALETYNGSPIIAARGTA</sequence>
<dbReference type="AlphaFoldDB" id="X0ZWF5"/>
<name>X0ZWF5_9ZZZZ</name>
<reference evidence="1" key="1">
    <citation type="journal article" date="2014" name="Front. Microbiol.">
        <title>High frequency of phylogenetically diverse reductive dehalogenase-homologous genes in deep subseafloor sedimentary metagenomes.</title>
        <authorList>
            <person name="Kawai M."/>
            <person name="Futagami T."/>
            <person name="Toyoda A."/>
            <person name="Takaki Y."/>
            <person name="Nishi S."/>
            <person name="Hori S."/>
            <person name="Arai W."/>
            <person name="Tsubouchi T."/>
            <person name="Morono Y."/>
            <person name="Uchiyama I."/>
            <person name="Ito T."/>
            <person name="Fujiyama A."/>
            <person name="Inagaki F."/>
            <person name="Takami H."/>
        </authorList>
    </citation>
    <scope>NUCLEOTIDE SEQUENCE</scope>
    <source>
        <strain evidence="1">Expedition CK06-06</strain>
    </source>
</reference>
<comment type="caution">
    <text evidence="1">The sequence shown here is derived from an EMBL/GenBank/DDBJ whole genome shotgun (WGS) entry which is preliminary data.</text>
</comment>
<organism evidence="1">
    <name type="scientific">marine sediment metagenome</name>
    <dbReference type="NCBI Taxonomy" id="412755"/>
    <lineage>
        <taxon>unclassified sequences</taxon>
        <taxon>metagenomes</taxon>
        <taxon>ecological metagenomes</taxon>
    </lineage>
</organism>
<protein>
    <submittedName>
        <fullName evidence="1">Uncharacterized protein</fullName>
    </submittedName>
</protein>